<dbReference type="CDD" id="cd00338">
    <property type="entry name" value="Ser_Recombinase"/>
    <property type="match status" value="1"/>
</dbReference>
<proteinExistence type="predicted"/>
<evidence type="ECO:0000259" key="1">
    <source>
        <dbReference type="PROSITE" id="PS51736"/>
    </source>
</evidence>
<accession>A0A4Q0SGN4</accession>
<keyword evidence="3" id="KW-1185">Reference proteome</keyword>
<dbReference type="GO" id="GO:0000150">
    <property type="term" value="F:DNA strand exchange activity"/>
    <property type="evidence" value="ECO:0007669"/>
    <property type="project" value="InterPro"/>
</dbReference>
<dbReference type="PANTHER" id="PTHR30461">
    <property type="entry name" value="DNA-INVERTASE FROM LAMBDOID PROPHAGE"/>
    <property type="match status" value="1"/>
</dbReference>
<reference evidence="2 3" key="1">
    <citation type="submission" date="2015-04" db="EMBL/GenBank/DDBJ databases">
        <title>Comparative genomics of rhizobia nodulating Arachis hypogaea in China.</title>
        <authorList>
            <person name="Li Y."/>
        </authorList>
    </citation>
    <scope>NUCLEOTIDE SEQUENCE [LARGE SCALE GENOMIC DNA]</scope>
    <source>
        <strain evidence="2 3">CCBAU 51757</strain>
    </source>
</reference>
<evidence type="ECO:0000313" key="2">
    <source>
        <dbReference type="EMBL" id="RXH38625.1"/>
    </source>
</evidence>
<dbReference type="AlphaFoldDB" id="A0A4Q0SGN4"/>
<dbReference type="InterPro" id="IPR050639">
    <property type="entry name" value="SSR_resolvase"/>
</dbReference>
<dbReference type="InterPro" id="IPR036162">
    <property type="entry name" value="Resolvase-like_N_sf"/>
</dbReference>
<dbReference type="PANTHER" id="PTHR30461:SF23">
    <property type="entry name" value="DNA RECOMBINASE-RELATED"/>
    <property type="match status" value="1"/>
</dbReference>
<gene>
    <name evidence="2" type="ORF">XH99_00650</name>
</gene>
<feature type="domain" description="Resolvase/invertase-type recombinase catalytic" evidence="1">
    <location>
        <begin position="16"/>
        <end position="168"/>
    </location>
</feature>
<dbReference type="EMBL" id="LBJQ01000003">
    <property type="protein sequence ID" value="RXH38625.1"/>
    <property type="molecule type" value="Genomic_DNA"/>
</dbReference>
<dbReference type="Proteomes" id="UP000289546">
    <property type="component" value="Unassembled WGS sequence"/>
</dbReference>
<dbReference type="SUPFAM" id="SSF53041">
    <property type="entry name" value="Resolvase-like"/>
    <property type="match status" value="1"/>
</dbReference>
<dbReference type="GO" id="GO:0003677">
    <property type="term" value="F:DNA binding"/>
    <property type="evidence" value="ECO:0007669"/>
    <property type="project" value="InterPro"/>
</dbReference>
<protein>
    <submittedName>
        <fullName evidence="2">Serine recombinase</fullName>
    </submittedName>
</protein>
<dbReference type="SMART" id="SM00857">
    <property type="entry name" value="Resolvase"/>
    <property type="match status" value="1"/>
</dbReference>
<name>A0A4Q0SGN4_9BRAD</name>
<sequence length="249" mass="26901">MYLTGQVVVKSSKSTKAFAYLRTSSAANIGEDKDRGRRQLQAIEGFAQRAGIELAGTYHDEAVRGSDPIDTRPGFAEMLEALEANGTKTIIVETANRFARDLMVQEVGFAMLKARGFDLIAADSPTSFLDDTPTAPLIRQVLGAISEFEKAMLVAKLKGARDRKRRLGVKVEGRKSIGEERPETVELARSLARARPKGGKRSLREISAALAEAGHSTKTGKPYAPTAIKLMLARASGRAVGNTAKQKTQ</sequence>
<dbReference type="Pfam" id="PF00239">
    <property type="entry name" value="Resolvase"/>
    <property type="match status" value="1"/>
</dbReference>
<dbReference type="Gene3D" id="3.40.50.1390">
    <property type="entry name" value="Resolvase, N-terminal catalytic domain"/>
    <property type="match status" value="1"/>
</dbReference>
<organism evidence="2 3">
    <name type="scientific">Bradyrhizobium nanningense</name>
    <dbReference type="NCBI Taxonomy" id="1325118"/>
    <lineage>
        <taxon>Bacteria</taxon>
        <taxon>Pseudomonadati</taxon>
        <taxon>Pseudomonadota</taxon>
        <taxon>Alphaproteobacteria</taxon>
        <taxon>Hyphomicrobiales</taxon>
        <taxon>Nitrobacteraceae</taxon>
        <taxon>Bradyrhizobium</taxon>
    </lineage>
</organism>
<evidence type="ECO:0000313" key="3">
    <source>
        <dbReference type="Proteomes" id="UP000289546"/>
    </source>
</evidence>
<dbReference type="InterPro" id="IPR006119">
    <property type="entry name" value="Resolv_N"/>
</dbReference>
<comment type="caution">
    <text evidence="2">The sequence shown here is derived from an EMBL/GenBank/DDBJ whole genome shotgun (WGS) entry which is preliminary data.</text>
</comment>
<dbReference type="PROSITE" id="PS51736">
    <property type="entry name" value="RECOMBINASES_3"/>
    <property type="match status" value="1"/>
</dbReference>